<accession>A0A1D7QCH9</accession>
<dbReference type="SMART" id="SM00342">
    <property type="entry name" value="HTH_ARAC"/>
    <property type="match status" value="1"/>
</dbReference>
<evidence type="ECO:0000313" key="5">
    <source>
        <dbReference type="EMBL" id="AOM76259.1"/>
    </source>
</evidence>
<dbReference type="PROSITE" id="PS01124">
    <property type="entry name" value="HTH_ARAC_FAMILY_2"/>
    <property type="match status" value="1"/>
</dbReference>
<dbReference type="RefSeq" id="WP_069377955.1">
    <property type="nucleotide sequence ID" value="NZ_CP017141.1"/>
</dbReference>
<dbReference type="AlphaFoldDB" id="A0A1D7QCH9"/>
<name>A0A1D7QCH9_9SPHI</name>
<keyword evidence="6" id="KW-1185">Reference proteome</keyword>
<dbReference type="InterPro" id="IPR050204">
    <property type="entry name" value="AraC_XylS_family_regulators"/>
</dbReference>
<feature type="domain" description="HTH araC/xylS-type" evidence="4">
    <location>
        <begin position="181"/>
        <end position="265"/>
    </location>
</feature>
<sequence length="284" mass="32282">MNIGISTTSNLNPSIAADMQVLPSPHLSHIVKHFLLIESDHQELMEHHFFPDGNSGMVFHFGDPFLQHPESFIYGQVSKFRRIQSKGRIGMLIVVFQPHGAHMMLAMPANELNDQIISLAELWGAGARILQDQMLNAPDHRSRIALVETFLSNKLSTSLSIDPHIQQSLDLIYTNHGLSPISEVHKILQISERQLERKFKENIGISPKYFSNIIRLQFFLKLFRTTSAKKNLTEIAYESGYYDQAHLIREFRKSVGLSPGQYIFKTNRLAVNLVQLSPLLNSVL</sequence>
<dbReference type="Proteomes" id="UP000094313">
    <property type="component" value="Chromosome"/>
</dbReference>
<dbReference type="Pfam" id="PF12833">
    <property type="entry name" value="HTH_18"/>
    <property type="match status" value="1"/>
</dbReference>
<organism evidence="5 6">
    <name type="scientific">Pedobacter steynii</name>
    <dbReference type="NCBI Taxonomy" id="430522"/>
    <lineage>
        <taxon>Bacteria</taxon>
        <taxon>Pseudomonadati</taxon>
        <taxon>Bacteroidota</taxon>
        <taxon>Sphingobacteriia</taxon>
        <taxon>Sphingobacteriales</taxon>
        <taxon>Sphingobacteriaceae</taxon>
        <taxon>Pedobacter</taxon>
    </lineage>
</organism>
<dbReference type="EMBL" id="CP017141">
    <property type="protein sequence ID" value="AOM76259.1"/>
    <property type="molecule type" value="Genomic_DNA"/>
</dbReference>
<dbReference type="Pfam" id="PF20240">
    <property type="entry name" value="DUF6597"/>
    <property type="match status" value="1"/>
</dbReference>
<dbReference type="GO" id="GO:0003700">
    <property type="term" value="F:DNA-binding transcription factor activity"/>
    <property type="evidence" value="ECO:0007669"/>
    <property type="project" value="InterPro"/>
</dbReference>
<evidence type="ECO:0000256" key="2">
    <source>
        <dbReference type="ARBA" id="ARBA00023125"/>
    </source>
</evidence>
<protein>
    <recommendedName>
        <fullName evidence="4">HTH araC/xylS-type domain-containing protein</fullName>
    </recommendedName>
</protein>
<evidence type="ECO:0000313" key="6">
    <source>
        <dbReference type="Proteomes" id="UP000094313"/>
    </source>
</evidence>
<dbReference type="PANTHER" id="PTHR46796:SF13">
    <property type="entry name" value="HTH-TYPE TRANSCRIPTIONAL ACTIVATOR RHAS"/>
    <property type="match status" value="1"/>
</dbReference>
<dbReference type="GO" id="GO:0043565">
    <property type="term" value="F:sequence-specific DNA binding"/>
    <property type="evidence" value="ECO:0007669"/>
    <property type="project" value="InterPro"/>
</dbReference>
<reference evidence="5 6" key="1">
    <citation type="submission" date="2016-08" db="EMBL/GenBank/DDBJ databases">
        <authorList>
            <person name="Seilhamer J.J."/>
        </authorList>
    </citation>
    <scope>NUCLEOTIDE SEQUENCE [LARGE SCALE GENOMIC DNA]</scope>
    <source>
        <strain evidence="5 6">DX4</strain>
    </source>
</reference>
<dbReference type="InterPro" id="IPR018060">
    <property type="entry name" value="HTH_AraC"/>
</dbReference>
<keyword evidence="2" id="KW-0238">DNA-binding</keyword>
<evidence type="ECO:0000256" key="3">
    <source>
        <dbReference type="ARBA" id="ARBA00023163"/>
    </source>
</evidence>
<dbReference type="PANTHER" id="PTHR46796">
    <property type="entry name" value="HTH-TYPE TRANSCRIPTIONAL ACTIVATOR RHAS-RELATED"/>
    <property type="match status" value="1"/>
</dbReference>
<dbReference type="Gene3D" id="1.10.10.60">
    <property type="entry name" value="Homeodomain-like"/>
    <property type="match status" value="1"/>
</dbReference>
<gene>
    <name evidence="5" type="ORF">BFS30_03250</name>
</gene>
<dbReference type="InterPro" id="IPR046532">
    <property type="entry name" value="DUF6597"/>
</dbReference>
<keyword evidence="1" id="KW-0805">Transcription regulation</keyword>
<evidence type="ECO:0000256" key="1">
    <source>
        <dbReference type="ARBA" id="ARBA00023015"/>
    </source>
</evidence>
<dbReference type="SUPFAM" id="SSF46689">
    <property type="entry name" value="Homeodomain-like"/>
    <property type="match status" value="1"/>
</dbReference>
<dbReference type="KEGG" id="psty:BFS30_03250"/>
<evidence type="ECO:0000259" key="4">
    <source>
        <dbReference type="PROSITE" id="PS01124"/>
    </source>
</evidence>
<keyword evidence="3" id="KW-0804">Transcription</keyword>
<proteinExistence type="predicted"/>
<dbReference type="InterPro" id="IPR009057">
    <property type="entry name" value="Homeodomain-like_sf"/>
</dbReference>